<protein>
    <submittedName>
        <fullName evidence="1">RidA family protein</fullName>
        <ecNumber evidence="1">3.5.-.-</ecNumber>
    </submittedName>
</protein>
<dbReference type="RefSeq" id="WP_326508351.1">
    <property type="nucleotide sequence ID" value="NZ_JAWIIV010000020.1"/>
</dbReference>
<keyword evidence="2" id="KW-1185">Reference proteome</keyword>
<dbReference type="CDD" id="cd00448">
    <property type="entry name" value="YjgF_YER057c_UK114_family"/>
    <property type="match status" value="1"/>
</dbReference>
<keyword evidence="1" id="KW-0378">Hydrolase</keyword>
<dbReference type="PANTHER" id="PTHR43857">
    <property type="entry name" value="BLR7761 PROTEIN"/>
    <property type="match status" value="1"/>
</dbReference>
<dbReference type="GO" id="GO:0016787">
    <property type="term" value="F:hydrolase activity"/>
    <property type="evidence" value="ECO:0007669"/>
    <property type="project" value="UniProtKB-KW"/>
</dbReference>
<comment type="caution">
    <text evidence="1">The sequence shown here is derived from an EMBL/GenBank/DDBJ whole genome shotgun (WGS) entry which is preliminary data.</text>
</comment>
<organism evidence="1 2">
    <name type="scientific">Noviherbaspirillum album</name>
    <dbReference type="NCBI Taxonomy" id="3080276"/>
    <lineage>
        <taxon>Bacteria</taxon>
        <taxon>Pseudomonadati</taxon>
        <taxon>Pseudomonadota</taxon>
        <taxon>Betaproteobacteria</taxon>
        <taxon>Burkholderiales</taxon>
        <taxon>Oxalobacteraceae</taxon>
        <taxon>Noviherbaspirillum</taxon>
    </lineage>
</organism>
<dbReference type="Proteomes" id="UP001352263">
    <property type="component" value="Unassembled WGS sequence"/>
</dbReference>
<gene>
    <name evidence="1" type="ORF">RY831_21085</name>
</gene>
<dbReference type="PANTHER" id="PTHR43857:SF1">
    <property type="entry name" value="YJGH FAMILY PROTEIN"/>
    <property type="match status" value="1"/>
</dbReference>
<sequence length="142" mass="15219">MERSFMQPSASLVHFVNPQGLYDPVPNGYSHMAIVAGPARLVLLAGQGGQDERGELAPDFRSQVRQALENVQIALKAADTSTGKILRLMALVVDHTEDKLAIFGEELARAFGTGMMPACTLIPVPRLALDGMLFEVEATAVA</sequence>
<dbReference type="EC" id="3.5.-.-" evidence="1"/>
<name>A0ABU6JDF1_9BURK</name>
<reference evidence="1 2" key="1">
    <citation type="submission" date="2023-10" db="EMBL/GenBank/DDBJ databases">
        <title>Noviherbaspirillum sp. CPCC 100848 genome assembly.</title>
        <authorList>
            <person name="Li X.Y."/>
            <person name="Fang X.M."/>
        </authorList>
    </citation>
    <scope>NUCLEOTIDE SEQUENCE [LARGE SCALE GENOMIC DNA]</scope>
    <source>
        <strain evidence="1 2">CPCC 100848</strain>
    </source>
</reference>
<dbReference type="EMBL" id="JAWIIV010000020">
    <property type="protein sequence ID" value="MEC4721667.1"/>
    <property type="molecule type" value="Genomic_DNA"/>
</dbReference>
<dbReference type="Pfam" id="PF01042">
    <property type="entry name" value="Ribonuc_L-PSP"/>
    <property type="match status" value="1"/>
</dbReference>
<accession>A0ABU6JDF1</accession>
<dbReference type="Gene3D" id="3.30.1330.40">
    <property type="entry name" value="RutC-like"/>
    <property type="match status" value="1"/>
</dbReference>
<dbReference type="SUPFAM" id="SSF55298">
    <property type="entry name" value="YjgF-like"/>
    <property type="match status" value="1"/>
</dbReference>
<evidence type="ECO:0000313" key="1">
    <source>
        <dbReference type="EMBL" id="MEC4721667.1"/>
    </source>
</evidence>
<dbReference type="InterPro" id="IPR006175">
    <property type="entry name" value="YjgF/YER057c/UK114"/>
</dbReference>
<dbReference type="InterPro" id="IPR035959">
    <property type="entry name" value="RutC-like_sf"/>
</dbReference>
<proteinExistence type="predicted"/>
<evidence type="ECO:0000313" key="2">
    <source>
        <dbReference type="Proteomes" id="UP001352263"/>
    </source>
</evidence>